<dbReference type="Proteomes" id="UP001244341">
    <property type="component" value="Chromosome 1b"/>
</dbReference>
<keyword evidence="5" id="KW-0808">Transferase</keyword>
<evidence type="ECO:0000256" key="7">
    <source>
        <dbReference type="ARBA" id="ARBA00022723"/>
    </source>
</evidence>
<evidence type="ECO:0000256" key="8">
    <source>
        <dbReference type="ARBA" id="ARBA00022968"/>
    </source>
</evidence>
<protein>
    <recommendedName>
        <fullName evidence="13 16">Alpha-1,3-mannosyl-glycoprotein 2-beta-N-acetylglucosaminyltransferase</fullName>
        <shortName evidence="16">GNT-I</shortName>
        <shortName evidence="16">GlcNAc-T I</shortName>
        <ecNumber evidence="13 16">2.4.1.101</ecNumber>
    </recommendedName>
    <alternativeName>
        <fullName evidence="14 16">N-glycosyl-oligosaccharide-glycoprotein N-acetylglucosaminyltransferase I</fullName>
    </alternativeName>
</protein>
<comment type="catalytic activity">
    <reaction evidence="15 16">
        <text>N(4)-(alpha-D-Man-(1-&gt;3)-[alpha-D-Man-(1-&gt;3)-[alpha-D-Man-(1-&gt;6)]-alpha-D-Man-(1-&gt;6)]-beta-D-Man-(1-&gt;4)-beta-D-GlcNAc-(1-&gt;4)-beta-D-GlcNAc)-L-asparaginyl-[protein] (N-glucan mannose isomer 5A1,2) + UDP-N-acetyl-alpha-D-glucosamine = N(4)-{beta-D-GlcNAc-(1-&gt;2)-alpha-D-Man-(1-&gt;3)-[alpha-D-Man-(1-&gt;3)-[alpha-D-Man-(1-&gt;6)]-alpha-D-Man-(1-&gt;6)]-beta-D-Man-(1-&gt;4)-beta-D-GlcNAc-(1-&gt;4)-beta-D-GlcNAc}-L-asparaginyl-[protein] + UDP + H(+)</text>
        <dbReference type="Rhea" id="RHEA:11456"/>
        <dbReference type="Rhea" id="RHEA-COMP:14367"/>
        <dbReference type="Rhea" id="RHEA-COMP:14368"/>
        <dbReference type="ChEBI" id="CHEBI:15378"/>
        <dbReference type="ChEBI" id="CHEBI:57705"/>
        <dbReference type="ChEBI" id="CHEBI:58223"/>
        <dbReference type="ChEBI" id="CHEBI:59087"/>
        <dbReference type="ChEBI" id="CHEBI:60625"/>
        <dbReference type="EC" id="2.4.1.101"/>
    </reaction>
</comment>
<evidence type="ECO:0000256" key="13">
    <source>
        <dbReference type="ARBA" id="ARBA00038949"/>
    </source>
</evidence>
<evidence type="ECO:0000256" key="2">
    <source>
        <dbReference type="ARBA" id="ARBA00004922"/>
    </source>
</evidence>
<dbReference type="PANTHER" id="PTHR10468">
    <property type="entry name" value="PROTEIN O-LINKED-MANNOSE BETA-1,2-N-ACETYLGLUCOSAMINYLTRANSFERASE 1/ALPHA-1,3-MANNOSYL-GLYCOPROTEIN 2-BETA-N-ACETYLGLUCOSAMINYLTRANSFERASE"/>
    <property type="match status" value="1"/>
</dbReference>
<evidence type="ECO:0000256" key="5">
    <source>
        <dbReference type="ARBA" id="ARBA00022679"/>
    </source>
</evidence>
<dbReference type="PROSITE" id="PS51257">
    <property type="entry name" value="PROKAR_LIPOPROTEIN"/>
    <property type="match status" value="1"/>
</dbReference>
<comment type="similarity">
    <text evidence="3 16">Belongs to the glycosyltransferase 13 family.</text>
</comment>
<comment type="function">
    <text evidence="16">Initiates complex N-linked carbohydrate formation. Essential for the conversion of high-mannose to hybrid and complex N-glycans.</text>
</comment>
<proteinExistence type="inferred from homology"/>
<keyword evidence="9 16" id="KW-1133">Transmembrane helix</keyword>
<comment type="cofactor">
    <cofactor evidence="16">
        <name>Mn(2+)</name>
        <dbReference type="ChEBI" id="CHEBI:29035"/>
    </cofactor>
    <text evidence="16">The cofactor is mostly bound to the substrate.</text>
</comment>
<keyword evidence="19" id="KW-1185">Reference proteome</keyword>
<feature type="transmembrane region" description="Helical" evidence="16">
    <location>
        <begin position="21"/>
        <end position="41"/>
    </location>
</feature>
<reference evidence="18 19" key="1">
    <citation type="submission" date="2023-05" db="EMBL/GenBank/DDBJ databases">
        <title>A 100% complete, gapless, phased diploid assembly of the Scenedesmus obliquus UTEX 3031 genome.</title>
        <authorList>
            <person name="Biondi T.C."/>
            <person name="Hanschen E.R."/>
            <person name="Kwon T."/>
            <person name="Eng W."/>
            <person name="Kruse C.P.S."/>
            <person name="Koehler S.I."/>
            <person name="Kunde Y."/>
            <person name="Gleasner C.D."/>
            <person name="You Mak K.T."/>
            <person name="Polle J."/>
            <person name="Hovde B.T."/>
            <person name="Starkenburg S.R."/>
        </authorList>
    </citation>
    <scope>NUCLEOTIDE SEQUENCE [LARGE SCALE GENOMIC DNA]</scope>
    <source>
        <strain evidence="18 19">DOE0152z</strain>
    </source>
</reference>
<evidence type="ECO:0000256" key="9">
    <source>
        <dbReference type="ARBA" id="ARBA00022989"/>
    </source>
</evidence>
<sequence>MNQHAKFVLQYRPKPKRTTPNVTTVIFSCVAFFVLLIFLAGHNSIPGSKVTRAQLAAAAAAAVPEEGRDIELSAHRVAQVVGGAKVKQQLQQQLAQQGLAVLDPAAAMPSAEAFASLYGHGGGTVVFEPHDDLASCPEGSAFPHTAQAAVVLLAGSSAAALRRSLNGMMLLYSRAGPDVRSAFHLYVGLDSEDAELRQIAESFAVDSMGAVKLDDMKLAPDFFEFYAATQWLLASDPSLYCLSAWNPIGYKQQRVSPRRIVRSDFSPGRGWMLSRQMGLQLLAAWPQGEGVDWQQHVRSSAVRAGRQCLVPEMPRMVPAGPADASEAGHIHDPAASGKQLVSEHHLGLPSHEGLLTTAAASKGMPLALATAAAAAAAAAAPGEEGIVDLEAYTDYGGASSSSSDLLDAGGTAEQQQQTTAQGGDAVLQQMNAEDGAHAAGSEALRAAGWMASDLSGLLGGSYRAYMEAAVLSAQLCDVTAATALKDTTSSCRVLYNSAAYLSTIAHRLAIPVEVQHGGQYCYPLPAAAGATPRQHCQSYMPEMAYSGIISSYNRHGARVYLVGSEYHEALLAAAGPAAAAAGGVRAAVPAAEKQPQEVPVGQVAPQQ</sequence>
<keyword evidence="4 16" id="KW-0328">Glycosyltransferase</keyword>
<evidence type="ECO:0000256" key="15">
    <source>
        <dbReference type="ARBA" id="ARBA00049421"/>
    </source>
</evidence>
<keyword evidence="6 16" id="KW-0812">Transmembrane</keyword>
<comment type="pathway">
    <text evidence="2 16">Protein modification; protein glycosylation.</text>
</comment>
<keyword evidence="12 16" id="KW-0464">Manganese</keyword>
<comment type="subcellular location">
    <subcellularLocation>
        <location evidence="1 16">Golgi apparatus membrane</location>
        <topology evidence="1 16">Single-pass type II membrane protein</topology>
    </subcellularLocation>
</comment>
<evidence type="ECO:0000256" key="1">
    <source>
        <dbReference type="ARBA" id="ARBA00004323"/>
    </source>
</evidence>
<keyword evidence="7 16" id="KW-0479">Metal-binding</keyword>
<feature type="region of interest" description="Disordered" evidence="17">
    <location>
        <begin position="403"/>
        <end position="422"/>
    </location>
</feature>
<evidence type="ECO:0000256" key="11">
    <source>
        <dbReference type="ARBA" id="ARBA00023136"/>
    </source>
</evidence>
<evidence type="ECO:0000313" key="18">
    <source>
        <dbReference type="EMBL" id="WIA08825.1"/>
    </source>
</evidence>
<keyword evidence="11 16" id="KW-0472">Membrane</keyword>
<dbReference type="Gene3D" id="3.90.550.10">
    <property type="entry name" value="Spore Coat Polysaccharide Biosynthesis Protein SpsA, Chain A"/>
    <property type="match status" value="1"/>
</dbReference>
<dbReference type="PANTHER" id="PTHR10468:SF0">
    <property type="entry name" value="ALPHA-1,3-MANNOSYL-GLYCOPROTEIN 2-BETA-N-ACETYLGLUCOSAMINYLTRANSFERASE"/>
    <property type="match status" value="1"/>
</dbReference>
<evidence type="ECO:0000313" key="19">
    <source>
        <dbReference type="Proteomes" id="UP001244341"/>
    </source>
</evidence>
<evidence type="ECO:0000256" key="4">
    <source>
        <dbReference type="ARBA" id="ARBA00022676"/>
    </source>
</evidence>
<organism evidence="18 19">
    <name type="scientific">Tetradesmus obliquus</name>
    <name type="common">Green alga</name>
    <name type="synonym">Acutodesmus obliquus</name>
    <dbReference type="NCBI Taxonomy" id="3088"/>
    <lineage>
        <taxon>Eukaryota</taxon>
        <taxon>Viridiplantae</taxon>
        <taxon>Chlorophyta</taxon>
        <taxon>core chlorophytes</taxon>
        <taxon>Chlorophyceae</taxon>
        <taxon>CS clade</taxon>
        <taxon>Sphaeropleales</taxon>
        <taxon>Scenedesmaceae</taxon>
        <taxon>Tetradesmus</taxon>
    </lineage>
</organism>
<evidence type="ECO:0000256" key="6">
    <source>
        <dbReference type="ARBA" id="ARBA00022692"/>
    </source>
</evidence>
<dbReference type="EMBL" id="CP126208">
    <property type="protein sequence ID" value="WIA08825.1"/>
    <property type="molecule type" value="Genomic_DNA"/>
</dbReference>
<evidence type="ECO:0000256" key="14">
    <source>
        <dbReference type="ARBA" id="ARBA00041712"/>
    </source>
</evidence>
<evidence type="ECO:0000256" key="10">
    <source>
        <dbReference type="ARBA" id="ARBA00023034"/>
    </source>
</evidence>
<accession>A0ABY8TIL7</accession>
<dbReference type="InterPro" id="IPR029044">
    <property type="entry name" value="Nucleotide-diphossugar_trans"/>
</dbReference>
<name>A0ABY8TIL7_TETOB</name>
<keyword evidence="10 16" id="KW-0333">Golgi apparatus</keyword>
<gene>
    <name evidence="18" type="ORF">OEZ85_008247</name>
</gene>
<dbReference type="Pfam" id="PF03071">
    <property type="entry name" value="GNT-I"/>
    <property type="match status" value="1"/>
</dbReference>
<dbReference type="InterPro" id="IPR004139">
    <property type="entry name" value="Glyco_trans_13"/>
</dbReference>
<evidence type="ECO:0000256" key="12">
    <source>
        <dbReference type="ARBA" id="ARBA00023211"/>
    </source>
</evidence>
<evidence type="ECO:0000256" key="17">
    <source>
        <dbReference type="SAM" id="MobiDB-lite"/>
    </source>
</evidence>
<evidence type="ECO:0000256" key="3">
    <source>
        <dbReference type="ARBA" id="ARBA00006492"/>
    </source>
</evidence>
<evidence type="ECO:0000256" key="16">
    <source>
        <dbReference type="RuleBase" id="RU368119"/>
    </source>
</evidence>
<dbReference type="InterPro" id="IPR052261">
    <property type="entry name" value="Glycosyltransferase_13"/>
</dbReference>
<dbReference type="EC" id="2.4.1.101" evidence="13 16"/>
<keyword evidence="8 16" id="KW-0735">Signal-anchor</keyword>